<dbReference type="InterPro" id="IPR045357">
    <property type="entry name" value="Aminopeptidase_N-like_N"/>
</dbReference>
<feature type="chain" id="PRO_5040861209" evidence="2">
    <location>
        <begin position="21"/>
        <end position="770"/>
    </location>
</feature>
<dbReference type="InterPro" id="IPR050344">
    <property type="entry name" value="Peptidase_M1_aminopeptidases"/>
</dbReference>
<dbReference type="InterPro" id="IPR042097">
    <property type="entry name" value="Aminopeptidase_N-like_N_sf"/>
</dbReference>
<feature type="domain" description="Peptidase M1 membrane alanine aminopeptidase" evidence="3">
    <location>
        <begin position="469"/>
        <end position="671"/>
    </location>
</feature>
<protein>
    <submittedName>
        <fullName evidence="5">M1 family aminopeptidase</fullName>
    </submittedName>
</protein>
<dbReference type="EMBL" id="JAPNKE010000002">
    <property type="protein sequence ID" value="MCY1006063.1"/>
    <property type="molecule type" value="Genomic_DNA"/>
</dbReference>
<organism evidence="5 6">
    <name type="scientific">Nannocystis pusilla</name>
    <dbReference type="NCBI Taxonomy" id="889268"/>
    <lineage>
        <taxon>Bacteria</taxon>
        <taxon>Pseudomonadati</taxon>
        <taxon>Myxococcota</taxon>
        <taxon>Polyangia</taxon>
        <taxon>Nannocystales</taxon>
        <taxon>Nannocystaceae</taxon>
        <taxon>Nannocystis</taxon>
    </lineage>
</organism>
<evidence type="ECO:0000259" key="4">
    <source>
        <dbReference type="Pfam" id="PF17900"/>
    </source>
</evidence>
<dbReference type="GO" id="GO:0070006">
    <property type="term" value="F:metalloaminopeptidase activity"/>
    <property type="evidence" value="ECO:0007669"/>
    <property type="project" value="TreeGrafter"/>
</dbReference>
<accession>A0A9X3EV19</accession>
<feature type="region of interest" description="Disordered" evidence="1">
    <location>
        <begin position="31"/>
        <end position="102"/>
    </location>
</feature>
<dbReference type="InterPro" id="IPR014782">
    <property type="entry name" value="Peptidase_M1_dom"/>
</dbReference>
<keyword evidence="5" id="KW-0645">Protease</keyword>
<keyword evidence="5" id="KW-0031">Aminopeptidase</keyword>
<dbReference type="Pfam" id="PF17900">
    <property type="entry name" value="Peptidase_M1_N"/>
    <property type="match status" value="1"/>
</dbReference>
<name>A0A9X3EV19_9BACT</name>
<dbReference type="GO" id="GO:0043171">
    <property type="term" value="P:peptide catabolic process"/>
    <property type="evidence" value="ECO:0007669"/>
    <property type="project" value="TreeGrafter"/>
</dbReference>
<dbReference type="GO" id="GO:0016020">
    <property type="term" value="C:membrane"/>
    <property type="evidence" value="ECO:0007669"/>
    <property type="project" value="TreeGrafter"/>
</dbReference>
<reference evidence="5" key="1">
    <citation type="submission" date="2022-11" db="EMBL/GenBank/DDBJ databases">
        <title>Minimal conservation of predation-associated metabolite biosynthetic gene clusters underscores biosynthetic potential of Myxococcota including descriptions for ten novel species: Archangium lansinium sp. nov., Myxococcus landrumus sp. nov., Nannocystis bai.</title>
        <authorList>
            <person name="Ahearne A."/>
            <person name="Stevens C."/>
            <person name="Phillips K."/>
        </authorList>
    </citation>
    <scope>NUCLEOTIDE SEQUENCE</scope>
    <source>
        <strain evidence="5">Na p29</strain>
    </source>
</reference>
<keyword evidence="2" id="KW-0732">Signal</keyword>
<dbReference type="Gene3D" id="1.10.390.10">
    <property type="entry name" value="Neutral Protease Domain 2"/>
    <property type="match status" value="1"/>
</dbReference>
<gene>
    <name evidence="5" type="ORF">OV079_10920</name>
</gene>
<evidence type="ECO:0000313" key="5">
    <source>
        <dbReference type="EMBL" id="MCY1006063.1"/>
    </source>
</evidence>
<dbReference type="InterPro" id="IPR027268">
    <property type="entry name" value="Peptidase_M4/M1_CTD_sf"/>
</dbReference>
<feature type="signal peptide" evidence="2">
    <location>
        <begin position="1"/>
        <end position="20"/>
    </location>
</feature>
<dbReference type="RefSeq" id="WP_267768055.1">
    <property type="nucleotide sequence ID" value="NZ_JAPNKE010000002.1"/>
</dbReference>
<evidence type="ECO:0000256" key="1">
    <source>
        <dbReference type="SAM" id="MobiDB-lite"/>
    </source>
</evidence>
<dbReference type="SUPFAM" id="SSF55486">
    <property type="entry name" value="Metalloproteases ('zincins'), catalytic domain"/>
    <property type="match status" value="1"/>
</dbReference>
<dbReference type="PANTHER" id="PTHR11533">
    <property type="entry name" value="PROTEASE M1 ZINC METALLOPROTEASE"/>
    <property type="match status" value="1"/>
</dbReference>
<keyword evidence="6" id="KW-1185">Reference proteome</keyword>
<proteinExistence type="predicted"/>
<evidence type="ECO:0000256" key="2">
    <source>
        <dbReference type="SAM" id="SignalP"/>
    </source>
</evidence>
<evidence type="ECO:0000259" key="3">
    <source>
        <dbReference type="Pfam" id="PF01433"/>
    </source>
</evidence>
<dbReference type="GO" id="GO:0042277">
    <property type="term" value="F:peptide binding"/>
    <property type="evidence" value="ECO:0007669"/>
    <property type="project" value="TreeGrafter"/>
</dbReference>
<evidence type="ECO:0000313" key="6">
    <source>
        <dbReference type="Proteomes" id="UP001150924"/>
    </source>
</evidence>
<dbReference type="PROSITE" id="PS51257">
    <property type="entry name" value="PROKAR_LIPOPROTEIN"/>
    <property type="match status" value="1"/>
</dbReference>
<dbReference type="GO" id="GO:0005615">
    <property type="term" value="C:extracellular space"/>
    <property type="evidence" value="ECO:0007669"/>
    <property type="project" value="TreeGrafter"/>
</dbReference>
<dbReference type="SUPFAM" id="SSF63737">
    <property type="entry name" value="Leukotriene A4 hydrolase N-terminal domain"/>
    <property type="match status" value="1"/>
</dbReference>
<dbReference type="GO" id="GO:0008270">
    <property type="term" value="F:zinc ion binding"/>
    <property type="evidence" value="ECO:0007669"/>
    <property type="project" value="InterPro"/>
</dbReference>
<dbReference type="PANTHER" id="PTHR11533:SF174">
    <property type="entry name" value="PUROMYCIN-SENSITIVE AMINOPEPTIDASE-RELATED"/>
    <property type="match status" value="1"/>
</dbReference>
<dbReference type="Proteomes" id="UP001150924">
    <property type="component" value="Unassembled WGS sequence"/>
</dbReference>
<comment type="caution">
    <text evidence="5">The sequence shown here is derived from an EMBL/GenBank/DDBJ whole genome shotgun (WGS) entry which is preliminary data.</text>
</comment>
<dbReference type="GO" id="GO:0005737">
    <property type="term" value="C:cytoplasm"/>
    <property type="evidence" value="ECO:0007669"/>
    <property type="project" value="TreeGrafter"/>
</dbReference>
<feature type="compositionally biased region" description="Low complexity" evidence="1">
    <location>
        <begin position="52"/>
        <end position="102"/>
    </location>
</feature>
<feature type="domain" description="Aminopeptidase N-like N-terminal" evidence="4">
    <location>
        <begin position="236"/>
        <end position="425"/>
    </location>
</feature>
<sequence>MQRRSLAVSTLFSASLVAACSDDVTHSSEALTEATTDATSSSGSESDTVIDEPGLTTSTGTLEPTTGEPTSSTTAEVTTTAVTTDETTESTTGTTGTTGPDPVTCVDEPSLCGSGTVCDPGSQTCVADCSQGDELCGPGTICMDGMCKPDCSDGEDNCGAGTVCGPDLVCVVDCRSNLLDVCAGQALCNRQTGVCEAVAAVDCAAVPGLCWEDQSCDASGYCRAGTLDLELAYDVQHYDLRLDLLTADQTFSGEVAILLAATVDGTSEVVLDVGAETIVNGAPYLPYEVEAVLDAQDQPLQFEQDSGGALTVQLAAPLAQDETAVVKVRYAGPFNPITDDNDALYYTGIMQRAGKNGDLYVQTFGWPVYARNWLPSHDHPRDTASFSVDVGIDNDYVVLANGAPVRSGMVDGLQRSAFVLQQPVPTNVMQVIASEFEVVRLGVVKGVPIDAALHAAEVPLAVELLGATVGALTFFDQLMFDYPFSRYAMVSVPSSFGGMEHASIISLADTLMVAGSANARRVAIHELTHHWAGDSAHLGEWQAFWLNESLAEFLTLEALRVLGGQAAYNDYLNTLRTKLFAAPNSYSDDSLHFQVPQDFPGQVTSASFYAPYNKGALVWHMVRQQIGTAKMWQFLADFFLAHRFAPYDTDAALAALNASAGVDFTQFFAEWVHQRGWPRLKTTWNYDAVAQQVQVTVQQVQSPSFGVYTLDGALDLDYVFDDGLANTPPCNVSVAFTGGATEVDAAVSCATAPTGFTISSLPNLLVELAP</sequence>
<dbReference type="AlphaFoldDB" id="A0A9X3EV19"/>
<dbReference type="Pfam" id="PF01433">
    <property type="entry name" value="Peptidase_M1"/>
    <property type="match status" value="1"/>
</dbReference>
<keyword evidence="5" id="KW-0378">Hydrolase</keyword>
<feature type="compositionally biased region" description="Polar residues" evidence="1">
    <location>
        <begin position="31"/>
        <end position="47"/>
    </location>
</feature>
<dbReference type="Gene3D" id="2.60.40.1730">
    <property type="entry name" value="tricorn interacting facor f3 domain"/>
    <property type="match status" value="1"/>
</dbReference>